<accession>A0A508WUR7</accession>
<reference evidence="1" key="1">
    <citation type="submission" date="2017-04" db="EMBL/GenBank/DDBJ databases">
        <authorList>
            <person name="Porter S."/>
            <person name="Friesen M.L."/>
            <person name="Faber-Hammond J."/>
        </authorList>
    </citation>
    <scope>NUCLEOTIDE SEQUENCE</scope>
    <source>
        <strain evidence="1">Str16</strain>
    </source>
</reference>
<dbReference type="AlphaFoldDB" id="A0A508WUR7"/>
<evidence type="ECO:0000313" key="2">
    <source>
        <dbReference type="EMBL" id="VTZ61104.1"/>
    </source>
</evidence>
<name>A0A508WUR7_9HYPH</name>
<evidence type="ECO:0008006" key="4">
    <source>
        <dbReference type="Google" id="ProtNLM"/>
    </source>
</evidence>
<dbReference type="Proteomes" id="UP000507954">
    <property type="component" value="Unassembled WGS sequence"/>
</dbReference>
<dbReference type="OMA" id="NGWKMMF"/>
<reference evidence="1 3" key="2">
    <citation type="journal article" date="2018" name="FEMS Microbiol. Ecol.">
        <title>Co-invading symbiotic mutualists of Medicago polymorpha retain high ancestral diversity and contain diverse accessory genomes.</title>
        <authorList>
            <person name="Porter S.S."/>
            <person name="Faber-Hammond J.J."/>
            <person name="Friesen M.L."/>
        </authorList>
    </citation>
    <scope>NUCLEOTIDE SEQUENCE [LARGE SCALE GENOMIC DNA]</scope>
    <source>
        <strain evidence="1 3">Str16</strain>
    </source>
</reference>
<dbReference type="EMBL" id="NBUC01000034">
    <property type="protein sequence ID" value="PLU07955.1"/>
    <property type="molecule type" value="Genomic_DNA"/>
</dbReference>
<evidence type="ECO:0000313" key="1">
    <source>
        <dbReference type="EMBL" id="PLU07955.1"/>
    </source>
</evidence>
<dbReference type="Proteomes" id="UP001190825">
    <property type="component" value="Unassembled WGS sequence"/>
</dbReference>
<dbReference type="EMBL" id="CABFNB010000089">
    <property type="protein sequence ID" value="VTZ61104.1"/>
    <property type="molecule type" value="Genomic_DNA"/>
</dbReference>
<protein>
    <recommendedName>
        <fullName evidence="4">DUF4440 domain-containing protein</fullName>
    </recommendedName>
</protein>
<evidence type="ECO:0000313" key="3">
    <source>
        <dbReference type="Proteomes" id="UP001190825"/>
    </source>
</evidence>
<gene>
    <name evidence="1" type="ORF">BMJ33_03575</name>
    <name evidence="2" type="ORF">EMEDMD4_240047</name>
</gene>
<dbReference type="SUPFAM" id="SSF54427">
    <property type="entry name" value="NTF2-like"/>
    <property type="match status" value="1"/>
</dbReference>
<sequence length="120" mass="13712">MDDNDAWRIERRLWLEGSEPYREVLDEDCIMAFPAPVGLLRGRSVIIQSLHGIPRWEQLAVSEKIMGRIGETFIVLGYLAEARRGEDQPYAAYCTSTYHGAGAEWKLIQHQQTPVDHGTR</sequence>
<organism evidence="2">
    <name type="scientific">Sinorhizobium medicae</name>
    <dbReference type="NCBI Taxonomy" id="110321"/>
    <lineage>
        <taxon>Bacteria</taxon>
        <taxon>Pseudomonadati</taxon>
        <taxon>Pseudomonadota</taxon>
        <taxon>Alphaproteobacteria</taxon>
        <taxon>Hyphomicrobiales</taxon>
        <taxon>Rhizobiaceae</taxon>
        <taxon>Sinorhizobium/Ensifer group</taxon>
        <taxon>Sinorhizobium</taxon>
    </lineage>
</organism>
<dbReference type="RefSeq" id="WP_011976140.1">
    <property type="nucleotide sequence ID" value="NZ_ATYC01000022.1"/>
</dbReference>
<dbReference type="GeneID" id="61612919"/>
<proteinExistence type="predicted"/>
<dbReference type="InterPro" id="IPR032710">
    <property type="entry name" value="NTF2-like_dom_sf"/>
</dbReference>
<keyword evidence="3" id="KW-1185">Reference proteome</keyword>
<reference evidence="2" key="3">
    <citation type="submission" date="2019-06" db="EMBL/GenBank/DDBJ databases">
        <authorList>
            <person name="Le Quere A."/>
            <person name="Colella S."/>
        </authorList>
    </citation>
    <scope>NUCLEOTIDE SEQUENCE</scope>
    <source>
        <strain evidence="2">EmedicaeMD41</strain>
    </source>
</reference>